<reference evidence="5" key="1">
    <citation type="journal article" date="2019" name="Int. J. Syst. Evol. Microbiol.">
        <title>The Global Catalogue of Microorganisms (GCM) 10K type strain sequencing project: providing services to taxonomists for standard genome sequencing and annotation.</title>
        <authorList>
            <consortium name="The Broad Institute Genomics Platform"/>
            <consortium name="The Broad Institute Genome Sequencing Center for Infectious Disease"/>
            <person name="Wu L."/>
            <person name="Ma J."/>
        </authorList>
    </citation>
    <scope>NUCLEOTIDE SEQUENCE [LARGE SCALE GENOMIC DNA]</scope>
    <source>
        <strain evidence="5">JCM 16925</strain>
    </source>
</reference>
<organism evidence="4 5">
    <name type="scientific">Streptomyces shaanxiensis</name>
    <dbReference type="NCBI Taxonomy" id="653357"/>
    <lineage>
        <taxon>Bacteria</taxon>
        <taxon>Bacillati</taxon>
        <taxon>Actinomycetota</taxon>
        <taxon>Actinomycetes</taxon>
        <taxon>Kitasatosporales</taxon>
        <taxon>Streptomycetaceae</taxon>
        <taxon>Streptomyces</taxon>
    </lineage>
</organism>
<evidence type="ECO:0000313" key="5">
    <source>
        <dbReference type="Proteomes" id="UP001499984"/>
    </source>
</evidence>
<feature type="compositionally biased region" description="Basic and acidic residues" evidence="2">
    <location>
        <begin position="493"/>
        <end position="510"/>
    </location>
</feature>
<evidence type="ECO:0000313" key="4">
    <source>
        <dbReference type="EMBL" id="GAA4067043.1"/>
    </source>
</evidence>
<sequence length="531" mass="53731">MTTIGWLPTPVEDLFGPEATAEESYEVLTVDVPPTSWIAALRTARDELGCTYFDWLSAVDEPGTGFRVAAHIAALSPVRRLLLRTTVPHESPTLPSAIGVYAGAAWHERETHEMFGVLFADHPALDHLLLPENFEGHPLRKDFVLAARVAKAWPGAKEPGESEHGGPKRRQMLPPGVPDPNEWGPLKGQLPPAPARPARGAARAAGERPARAAGERPVRRTRTAAEGSASQAGESAAGASAGASAGGAVRRARTAAEGSASQTAAAGTEPATETGASRAGAGAEQATSGAEQTTSGAESNTSATASPTSGTEASPRRARTAGEGSASQRAEAPASPASPMTGAAEADGAGDGQGTAVPSTTSPTTPSASPTRRSRSVSEGSASQRPGAGSTPTGPRRSRSASEGSASQQAASDTAASEPAASATAGSEAASADAADEATSPATPTVTPKPPTAPRSPDAPWHHARPAFDKPEPKRGAEREPEPDTEAEPEPDTEGKPEPDAEGESVHETGAKPSADPTAPTNPTDPAGGPQ</sequence>
<dbReference type="InterPro" id="IPR037232">
    <property type="entry name" value="NADH_quin_OxRdtase_su_C/D-like"/>
</dbReference>
<protein>
    <submittedName>
        <fullName evidence="4">NADH-quinone oxidoreductase subunit C</fullName>
    </submittedName>
</protein>
<feature type="compositionally biased region" description="Low complexity" evidence="2">
    <location>
        <begin position="354"/>
        <end position="371"/>
    </location>
</feature>
<feature type="domain" description="NADH:ubiquinone oxidoreductase 30kDa subunit" evidence="3">
    <location>
        <begin position="30"/>
        <end position="148"/>
    </location>
</feature>
<comment type="caution">
    <text evidence="4">The sequence shown here is derived from an EMBL/GenBank/DDBJ whole genome shotgun (WGS) entry which is preliminary data.</text>
</comment>
<dbReference type="RefSeq" id="WP_345015571.1">
    <property type="nucleotide sequence ID" value="NZ_BAAAZY010000012.1"/>
</dbReference>
<feature type="compositionally biased region" description="Low complexity" evidence="2">
    <location>
        <begin position="401"/>
        <end position="446"/>
    </location>
</feature>
<dbReference type="PANTHER" id="PTHR10884">
    <property type="entry name" value="NADH DEHYDROGENASE UBIQUINONE IRON-SULFUR PROTEIN 3"/>
    <property type="match status" value="1"/>
</dbReference>
<dbReference type="SUPFAM" id="SSF143243">
    <property type="entry name" value="Nqo5-like"/>
    <property type="match status" value="1"/>
</dbReference>
<dbReference type="Gene3D" id="3.30.460.80">
    <property type="entry name" value="NADH:ubiquinone oxidoreductase, 30kDa subunit"/>
    <property type="match status" value="1"/>
</dbReference>
<feature type="compositionally biased region" description="Polar residues" evidence="2">
    <location>
        <begin position="285"/>
        <end position="312"/>
    </location>
</feature>
<evidence type="ECO:0000256" key="2">
    <source>
        <dbReference type="SAM" id="MobiDB-lite"/>
    </source>
</evidence>
<proteinExistence type="inferred from homology"/>
<feature type="compositionally biased region" description="Basic and acidic residues" evidence="2">
    <location>
        <begin position="205"/>
        <end position="218"/>
    </location>
</feature>
<dbReference type="Pfam" id="PF00329">
    <property type="entry name" value="Complex1_30kDa"/>
    <property type="match status" value="1"/>
</dbReference>
<comment type="similarity">
    <text evidence="1">Belongs to the complex I 30 kDa subunit family.</text>
</comment>
<feature type="compositionally biased region" description="Low complexity" evidence="2">
    <location>
        <begin position="224"/>
        <end position="276"/>
    </location>
</feature>
<feature type="compositionally biased region" description="Low complexity" evidence="2">
    <location>
        <begin position="513"/>
        <end position="531"/>
    </location>
</feature>
<feature type="region of interest" description="Disordered" evidence="2">
    <location>
        <begin position="154"/>
        <end position="531"/>
    </location>
</feature>
<accession>A0ABP7VGT9</accession>
<feature type="compositionally biased region" description="Acidic residues" evidence="2">
    <location>
        <begin position="483"/>
        <end position="492"/>
    </location>
</feature>
<dbReference type="InterPro" id="IPR001268">
    <property type="entry name" value="NADH_UbQ_OxRdtase_30kDa_su"/>
</dbReference>
<evidence type="ECO:0000259" key="3">
    <source>
        <dbReference type="Pfam" id="PF00329"/>
    </source>
</evidence>
<feature type="compositionally biased region" description="Basic and acidic residues" evidence="2">
    <location>
        <begin position="466"/>
        <end position="482"/>
    </location>
</feature>
<dbReference type="PANTHER" id="PTHR10884:SF14">
    <property type="entry name" value="NADH DEHYDROGENASE [UBIQUINONE] IRON-SULFUR PROTEIN 3, MITOCHONDRIAL"/>
    <property type="match status" value="1"/>
</dbReference>
<dbReference type="Proteomes" id="UP001499984">
    <property type="component" value="Unassembled WGS sequence"/>
</dbReference>
<gene>
    <name evidence="4" type="ORF">GCM10022233_47810</name>
</gene>
<evidence type="ECO:0000256" key="1">
    <source>
        <dbReference type="ARBA" id="ARBA00007569"/>
    </source>
</evidence>
<name>A0ABP7VGT9_9ACTN</name>
<keyword evidence="5" id="KW-1185">Reference proteome</keyword>
<dbReference type="EMBL" id="BAAAZY010000012">
    <property type="protein sequence ID" value="GAA4067043.1"/>
    <property type="molecule type" value="Genomic_DNA"/>
</dbReference>